<dbReference type="EMBL" id="BNCP01000007">
    <property type="protein sequence ID" value="GIL75526.1"/>
    <property type="molecule type" value="Genomic_DNA"/>
</dbReference>
<dbReference type="Pfam" id="PF00520">
    <property type="entry name" value="Ion_trans"/>
    <property type="match status" value="1"/>
</dbReference>
<dbReference type="SUPFAM" id="SSF81324">
    <property type="entry name" value="Voltage-gated potassium channels"/>
    <property type="match status" value="1"/>
</dbReference>
<dbReference type="AlphaFoldDB" id="A0A8J4C4V8"/>
<feature type="domain" description="Ion transport" evidence="6">
    <location>
        <begin position="46"/>
        <end position="127"/>
    </location>
</feature>
<gene>
    <name evidence="7" type="ORF">Vretifemale_5298</name>
</gene>
<keyword evidence="8" id="KW-1185">Reference proteome</keyword>
<evidence type="ECO:0000256" key="5">
    <source>
        <dbReference type="SAM" id="Phobius"/>
    </source>
</evidence>
<keyword evidence="2 5" id="KW-0812">Transmembrane</keyword>
<dbReference type="GO" id="GO:0001518">
    <property type="term" value="C:voltage-gated sodium channel complex"/>
    <property type="evidence" value="ECO:0007669"/>
    <property type="project" value="TreeGrafter"/>
</dbReference>
<proteinExistence type="predicted"/>
<protein>
    <recommendedName>
        <fullName evidence="6">Ion transport domain-containing protein</fullName>
    </recommendedName>
</protein>
<dbReference type="PANTHER" id="PTHR10037">
    <property type="entry name" value="VOLTAGE-GATED CATION CHANNEL CALCIUM AND SODIUM"/>
    <property type="match status" value="1"/>
</dbReference>
<dbReference type="InterPro" id="IPR027359">
    <property type="entry name" value="Volt_channel_dom_sf"/>
</dbReference>
<evidence type="ECO:0000256" key="3">
    <source>
        <dbReference type="ARBA" id="ARBA00022989"/>
    </source>
</evidence>
<keyword evidence="3 5" id="KW-1133">Transmembrane helix</keyword>
<evidence type="ECO:0000256" key="4">
    <source>
        <dbReference type="ARBA" id="ARBA00023136"/>
    </source>
</evidence>
<feature type="transmembrane region" description="Helical" evidence="5">
    <location>
        <begin position="38"/>
        <end position="63"/>
    </location>
</feature>
<dbReference type="GO" id="GO:0005248">
    <property type="term" value="F:voltage-gated sodium channel activity"/>
    <property type="evidence" value="ECO:0007669"/>
    <property type="project" value="TreeGrafter"/>
</dbReference>
<sequence length="129" mass="15237">RPPLMTRIRRRFRRICFRFKKRYLQALRRKDLSSWRAFFWDLAYSTWFNKFMMAVVLANVIALGMEYHGMSPEFANGLEIANLVMTSAFLLEFVVKHLGLGLVGYWREPWNLLDGAIVVTSVVELVLKY</sequence>
<dbReference type="Proteomes" id="UP000747110">
    <property type="component" value="Unassembled WGS sequence"/>
</dbReference>
<feature type="transmembrane region" description="Helical" evidence="5">
    <location>
        <begin position="83"/>
        <end position="106"/>
    </location>
</feature>
<dbReference type="Gene3D" id="1.20.120.350">
    <property type="entry name" value="Voltage-gated potassium channels. Chain C"/>
    <property type="match status" value="1"/>
</dbReference>
<organism evidence="7 8">
    <name type="scientific">Volvox reticuliferus</name>
    <dbReference type="NCBI Taxonomy" id="1737510"/>
    <lineage>
        <taxon>Eukaryota</taxon>
        <taxon>Viridiplantae</taxon>
        <taxon>Chlorophyta</taxon>
        <taxon>core chlorophytes</taxon>
        <taxon>Chlorophyceae</taxon>
        <taxon>CS clade</taxon>
        <taxon>Chlamydomonadales</taxon>
        <taxon>Volvocaceae</taxon>
        <taxon>Volvox</taxon>
    </lineage>
</organism>
<reference evidence="7" key="1">
    <citation type="journal article" date="2021" name="Proc. Natl. Acad. Sci. U.S.A.">
        <title>Three genomes in the algal genus Volvox reveal the fate of a haploid sex-determining region after a transition to homothallism.</title>
        <authorList>
            <person name="Yamamoto K."/>
            <person name="Hamaji T."/>
            <person name="Kawai-Toyooka H."/>
            <person name="Matsuzaki R."/>
            <person name="Takahashi F."/>
            <person name="Nishimura Y."/>
            <person name="Kawachi M."/>
            <person name="Noguchi H."/>
            <person name="Minakuchi Y."/>
            <person name="Umen J.G."/>
            <person name="Toyoda A."/>
            <person name="Nozaki H."/>
        </authorList>
    </citation>
    <scope>NUCLEOTIDE SEQUENCE</scope>
    <source>
        <strain evidence="7">NIES-3786</strain>
    </source>
</reference>
<evidence type="ECO:0000256" key="1">
    <source>
        <dbReference type="ARBA" id="ARBA00004141"/>
    </source>
</evidence>
<comment type="subcellular location">
    <subcellularLocation>
        <location evidence="1">Membrane</location>
        <topology evidence="1">Multi-pass membrane protein</topology>
    </subcellularLocation>
</comment>
<dbReference type="PANTHER" id="PTHR10037:SF62">
    <property type="entry name" value="SODIUM CHANNEL PROTEIN 60E"/>
    <property type="match status" value="1"/>
</dbReference>
<feature type="non-terminal residue" evidence="7">
    <location>
        <position position="1"/>
    </location>
</feature>
<dbReference type="InterPro" id="IPR005821">
    <property type="entry name" value="Ion_trans_dom"/>
</dbReference>
<comment type="caution">
    <text evidence="7">The sequence shown here is derived from an EMBL/GenBank/DDBJ whole genome shotgun (WGS) entry which is preliminary data.</text>
</comment>
<evidence type="ECO:0000259" key="6">
    <source>
        <dbReference type="Pfam" id="PF00520"/>
    </source>
</evidence>
<dbReference type="InterPro" id="IPR043203">
    <property type="entry name" value="VGCC_Ca_Na"/>
</dbReference>
<evidence type="ECO:0000313" key="7">
    <source>
        <dbReference type="EMBL" id="GIL75526.1"/>
    </source>
</evidence>
<evidence type="ECO:0000256" key="2">
    <source>
        <dbReference type="ARBA" id="ARBA00022692"/>
    </source>
</evidence>
<evidence type="ECO:0000313" key="8">
    <source>
        <dbReference type="Proteomes" id="UP000747110"/>
    </source>
</evidence>
<keyword evidence="4 5" id="KW-0472">Membrane</keyword>
<feature type="non-terminal residue" evidence="7">
    <location>
        <position position="129"/>
    </location>
</feature>
<dbReference type="OrthoDB" id="416585at2759"/>
<accession>A0A8J4C4V8</accession>
<name>A0A8J4C4V8_9CHLO</name>